<protein>
    <submittedName>
        <fullName evidence="1">Uncharacterized protein</fullName>
    </submittedName>
</protein>
<gene>
    <name evidence="1" type="ORF">POPTR_017G032766v4</name>
</gene>
<proteinExistence type="predicted"/>
<organism evidence="1 2">
    <name type="scientific">Populus trichocarpa</name>
    <name type="common">Western balsam poplar</name>
    <name type="synonym">Populus balsamifera subsp. trichocarpa</name>
    <dbReference type="NCBI Taxonomy" id="3694"/>
    <lineage>
        <taxon>Eukaryota</taxon>
        <taxon>Viridiplantae</taxon>
        <taxon>Streptophyta</taxon>
        <taxon>Embryophyta</taxon>
        <taxon>Tracheophyta</taxon>
        <taxon>Spermatophyta</taxon>
        <taxon>Magnoliopsida</taxon>
        <taxon>eudicotyledons</taxon>
        <taxon>Gunneridae</taxon>
        <taxon>Pentapetalae</taxon>
        <taxon>rosids</taxon>
        <taxon>fabids</taxon>
        <taxon>Malpighiales</taxon>
        <taxon>Salicaceae</taxon>
        <taxon>Saliceae</taxon>
        <taxon>Populus</taxon>
    </lineage>
</organism>
<evidence type="ECO:0000313" key="2">
    <source>
        <dbReference type="Proteomes" id="UP000006729"/>
    </source>
</evidence>
<name>A0ACC0RP30_POPTR</name>
<dbReference type="EMBL" id="CM009306">
    <property type="protein sequence ID" value="KAI9379038.1"/>
    <property type="molecule type" value="Genomic_DNA"/>
</dbReference>
<dbReference type="Proteomes" id="UP000006729">
    <property type="component" value="Chromosome 17"/>
</dbReference>
<evidence type="ECO:0000313" key="1">
    <source>
        <dbReference type="EMBL" id="KAI9379038.1"/>
    </source>
</evidence>
<comment type="caution">
    <text evidence="1">The sequence shown here is derived from an EMBL/GenBank/DDBJ whole genome shotgun (WGS) entry which is preliminary data.</text>
</comment>
<keyword evidence="2" id="KW-1185">Reference proteome</keyword>
<reference evidence="1 2" key="1">
    <citation type="journal article" date="2006" name="Science">
        <title>The genome of black cottonwood, Populus trichocarpa (Torr. &amp; Gray).</title>
        <authorList>
            <person name="Tuskan G.A."/>
            <person name="Difazio S."/>
            <person name="Jansson S."/>
            <person name="Bohlmann J."/>
            <person name="Grigoriev I."/>
            <person name="Hellsten U."/>
            <person name="Putnam N."/>
            <person name="Ralph S."/>
            <person name="Rombauts S."/>
            <person name="Salamov A."/>
            <person name="Schein J."/>
            <person name="Sterck L."/>
            <person name="Aerts A."/>
            <person name="Bhalerao R.R."/>
            <person name="Bhalerao R.P."/>
            <person name="Blaudez D."/>
            <person name="Boerjan W."/>
            <person name="Brun A."/>
            <person name="Brunner A."/>
            <person name="Busov V."/>
            <person name="Campbell M."/>
            <person name="Carlson J."/>
            <person name="Chalot M."/>
            <person name="Chapman J."/>
            <person name="Chen G.L."/>
            <person name="Cooper D."/>
            <person name="Coutinho P.M."/>
            <person name="Couturier J."/>
            <person name="Covert S."/>
            <person name="Cronk Q."/>
            <person name="Cunningham R."/>
            <person name="Davis J."/>
            <person name="Degroeve S."/>
            <person name="Dejardin A."/>
            <person name="Depamphilis C."/>
            <person name="Detter J."/>
            <person name="Dirks B."/>
            <person name="Dubchak I."/>
            <person name="Duplessis S."/>
            <person name="Ehlting J."/>
            <person name="Ellis B."/>
            <person name="Gendler K."/>
            <person name="Goodstein D."/>
            <person name="Gribskov M."/>
            <person name="Grimwood J."/>
            <person name="Groover A."/>
            <person name="Gunter L."/>
            <person name="Hamberger B."/>
            <person name="Heinze B."/>
            <person name="Helariutta Y."/>
            <person name="Henrissat B."/>
            <person name="Holligan D."/>
            <person name="Holt R."/>
            <person name="Huang W."/>
            <person name="Islam-Faridi N."/>
            <person name="Jones S."/>
            <person name="Jones-Rhoades M."/>
            <person name="Jorgensen R."/>
            <person name="Joshi C."/>
            <person name="Kangasjarvi J."/>
            <person name="Karlsson J."/>
            <person name="Kelleher C."/>
            <person name="Kirkpatrick R."/>
            <person name="Kirst M."/>
            <person name="Kohler A."/>
            <person name="Kalluri U."/>
            <person name="Larimer F."/>
            <person name="Leebens-Mack J."/>
            <person name="Leple J.C."/>
            <person name="Locascio P."/>
            <person name="Lou Y."/>
            <person name="Lucas S."/>
            <person name="Martin F."/>
            <person name="Montanini B."/>
            <person name="Napoli C."/>
            <person name="Nelson D.R."/>
            <person name="Nelson C."/>
            <person name="Nieminen K."/>
            <person name="Nilsson O."/>
            <person name="Pereda V."/>
            <person name="Peter G."/>
            <person name="Philippe R."/>
            <person name="Pilate G."/>
            <person name="Poliakov A."/>
            <person name="Razumovskaya J."/>
            <person name="Richardson P."/>
            <person name="Rinaldi C."/>
            <person name="Ritland K."/>
            <person name="Rouze P."/>
            <person name="Ryaboy D."/>
            <person name="Schmutz J."/>
            <person name="Schrader J."/>
            <person name="Segerman B."/>
            <person name="Shin H."/>
            <person name="Siddiqui A."/>
            <person name="Sterky F."/>
            <person name="Terry A."/>
            <person name="Tsai C.J."/>
            <person name="Uberbacher E."/>
            <person name="Unneberg P."/>
            <person name="Vahala J."/>
            <person name="Wall K."/>
            <person name="Wessler S."/>
            <person name="Yang G."/>
            <person name="Yin T."/>
            <person name="Douglas C."/>
            <person name="Marra M."/>
            <person name="Sandberg G."/>
            <person name="Van de Peer Y."/>
            <person name="Rokhsar D."/>
        </authorList>
    </citation>
    <scope>NUCLEOTIDE SEQUENCE [LARGE SCALE GENOMIC DNA]</scope>
    <source>
        <strain evidence="2">cv. Nisqually</strain>
    </source>
</reference>
<sequence length="222" mass="24487">MEKQERICHVVVIPYPAQGHINPMIQFSKRLASKGLQVTLVIFSSQTLSTPASLGSVKVVTISDSSDTGSSSIGDLLKQFQATVAPKLPQLVVELGISSGHPVSCLVYDSFMPWVLEIARQLGLIGASFFTQSCAVNSVYYQIHEGQLKIPLEKFPVSVPGLPPLDVDELPSFVHDMESEYSSILTLVVNQFLNFRGPDWVFVNSFNSLEEEVPLKKLHKEK</sequence>
<accession>A0ACC0RP30</accession>